<gene>
    <name evidence="8" type="ORF">M407DRAFT_16766</name>
</gene>
<dbReference type="PANTHER" id="PTHR48225:SF7">
    <property type="entry name" value="MEIOSIS-SPECIFIC PROTEIN HOP1"/>
    <property type="match status" value="1"/>
</dbReference>
<reference evidence="8 9" key="1">
    <citation type="submission" date="2014-04" db="EMBL/GenBank/DDBJ databases">
        <authorList>
            <consortium name="DOE Joint Genome Institute"/>
            <person name="Kuo A."/>
            <person name="Girlanda M."/>
            <person name="Perotto S."/>
            <person name="Kohler A."/>
            <person name="Nagy L.G."/>
            <person name="Floudas D."/>
            <person name="Copeland A."/>
            <person name="Barry K.W."/>
            <person name="Cichocki N."/>
            <person name="Veneault-Fourrey C."/>
            <person name="LaButti K."/>
            <person name="Lindquist E.A."/>
            <person name="Lipzen A."/>
            <person name="Lundell T."/>
            <person name="Morin E."/>
            <person name="Murat C."/>
            <person name="Sun H."/>
            <person name="Tunlid A."/>
            <person name="Henrissat B."/>
            <person name="Grigoriev I.V."/>
            <person name="Hibbett D.S."/>
            <person name="Martin F."/>
            <person name="Nordberg H.P."/>
            <person name="Cantor M.N."/>
            <person name="Hua S.X."/>
        </authorList>
    </citation>
    <scope>NUCLEOTIDE SEQUENCE [LARGE SCALE GENOMIC DNA]</scope>
    <source>
        <strain evidence="8 9">MUT 4182</strain>
    </source>
</reference>
<dbReference type="SUPFAM" id="SSF56019">
    <property type="entry name" value="The spindle assembly checkpoint protein mad2"/>
    <property type="match status" value="1"/>
</dbReference>
<keyword evidence="9" id="KW-1185">Reference proteome</keyword>
<evidence type="ECO:0000313" key="9">
    <source>
        <dbReference type="Proteomes" id="UP000054248"/>
    </source>
</evidence>
<dbReference type="InterPro" id="IPR036570">
    <property type="entry name" value="HORMA_dom_sf"/>
</dbReference>
<dbReference type="InterPro" id="IPR003511">
    <property type="entry name" value="HORMA_dom"/>
</dbReference>
<protein>
    <recommendedName>
        <fullName evidence="7">HORMA domain-containing protein</fullName>
    </recommendedName>
</protein>
<feature type="domain" description="HORMA" evidence="7">
    <location>
        <begin position="37"/>
        <end position="277"/>
    </location>
</feature>
<evidence type="ECO:0000256" key="6">
    <source>
        <dbReference type="SAM" id="MobiDB-lite"/>
    </source>
</evidence>
<name>A0A0C3LL36_9AGAM</name>
<dbReference type="AlphaFoldDB" id="A0A0C3LL36"/>
<evidence type="ECO:0000313" key="8">
    <source>
        <dbReference type="EMBL" id="KIO34818.1"/>
    </source>
</evidence>
<sequence>MQQAIRAARRQVSDAARPPFTSLSALLLAIQESLTFTDSVGLVKQSVRCSLGSIVYIRGLFPEESLTDVHLRFRSEGERDIAYVVKQLSKDATGDAKRMYDYIENGICDAIEKQYLSSFVLAIYLDRNDPNNIIEAYTFNFSYHEVPGQEGRVPTIDLSMRMGDMSLESETDNQQNERASAAPVGRSSLEVATNLRTLLRNISTRASMLYSLPRRRYATFKLYYTPDTPEEYQPPGFAAVDPEDARLYFATHHSEEVPDREIYGTIETGYHSIDIKVASLTHCIPPTDLTAPAGQPDRKAEITEQARDARDRNVVWSAEVDVKTLKDAKEPDQVDPVIDSSIDVGPIGTRALNGKVKLQKGGGLRTYVGAPSARPVDIQDFNDKNSMQDVVETQPIEPEYSCPTTPISRATSQMDTLQLADHVVQHIADMNDIEMLNADTQMPFVQNNGITEQEVSMEIDGVPLPRATTPPVKTNLESSSRTLRSGSTTRISPRTPCSCGGKSDKKEAEIVCNTCCGIYHVCCMGYLGPDDSRLPRSFECFKCRFSKCPRLGMLSDDARVEVENNWHALCLFRRALKIAKDGAVPQTALTLSKRLGCSNNLGQQMKKRLEDEGIVLYPTGGPRTFANDLCLLITRSGFIGSEVIETVDVFEEPAPVKGKKKAKKPTKANKGKLVMFWSEVNKRKFMRYFKPGGTFERAIYNFVEHGREWRAERGCVTGGELIISTAVPLMTWLLRQSTNILADDQTHPEGPTTPKARRKNSKTSTTAPYPSRPPLLTRQDTVPAPDVTDHHRLSAAAQSPFRPTATLEDMFAPPLSARKRSRSAGKVVTYGSRKKLKMSMASGDLDMQE</sequence>
<evidence type="ECO:0000256" key="2">
    <source>
        <dbReference type="ARBA" id="ARBA00004286"/>
    </source>
</evidence>
<dbReference type="GO" id="GO:0051598">
    <property type="term" value="P:meiotic recombination checkpoint signaling"/>
    <property type="evidence" value="ECO:0007669"/>
    <property type="project" value="TreeGrafter"/>
</dbReference>
<dbReference type="OrthoDB" id="1928087at2759"/>
<dbReference type="PANTHER" id="PTHR48225">
    <property type="entry name" value="HORMA DOMAIN-CONTAINING PROTEIN 1"/>
    <property type="match status" value="1"/>
</dbReference>
<evidence type="ECO:0000259" key="7">
    <source>
        <dbReference type="PROSITE" id="PS50815"/>
    </source>
</evidence>
<dbReference type="SUPFAM" id="SSF57903">
    <property type="entry name" value="FYVE/PHD zinc finger"/>
    <property type="match status" value="1"/>
</dbReference>
<dbReference type="Pfam" id="PF02301">
    <property type="entry name" value="HORMA"/>
    <property type="match status" value="1"/>
</dbReference>
<comment type="subcellular location">
    <subcellularLocation>
        <location evidence="2">Chromosome</location>
    </subcellularLocation>
    <subcellularLocation>
        <location evidence="1">Nucleus</location>
    </subcellularLocation>
</comment>
<evidence type="ECO:0000256" key="3">
    <source>
        <dbReference type="ARBA" id="ARBA00022454"/>
    </source>
</evidence>
<feature type="region of interest" description="Disordered" evidence="6">
    <location>
        <begin position="812"/>
        <end position="831"/>
    </location>
</feature>
<dbReference type="GO" id="GO:0007130">
    <property type="term" value="P:synaptonemal complex assembly"/>
    <property type="evidence" value="ECO:0007669"/>
    <property type="project" value="TreeGrafter"/>
</dbReference>
<dbReference type="EMBL" id="KN822942">
    <property type="protein sequence ID" value="KIO34818.1"/>
    <property type="molecule type" value="Genomic_DNA"/>
</dbReference>
<dbReference type="Gene3D" id="3.30.900.10">
    <property type="entry name" value="HORMA domain"/>
    <property type="match status" value="1"/>
</dbReference>
<feature type="region of interest" description="Disordered" evidence="6">
    <location>
        <begin position="742"/>
        <end position="786"/>
    </location>
</feature>
<feature type="compositionally biased region" description="Low complexity" evidence="6">
    <location>
        <begin position="478"/>
        <end position="490"/>
    </location>
</feature>
<keyword evidence="3" id="KW-0158">Chromosome</keyword>
<evidence type="ECO:0000256" key="4">
    <source>
        <dbReference type="ARBA" id="ARBA00023242"/>
    </source>
</evidence>
<dbReference type="PROSITE" id="PS50815">
    <property type="entry name" value="HORMA"/>
    <property type="match status" value="1"/>
</dbReference>
<evidence type="ECO:0000256" key="5">
    <source>
        <dbReference type="ARBA" id="ARBA00023254"/>
    </source>
</evidence>
<dbReference type="Proteomes" id="UP000054248">
    <property type="component" value="Unassembled WGS sequence"/>
</dbReference>
<keyword evidence="5" id="KW-0469">Meiosis</keyword>
<feature type="region of interest" description="Disordered" evidence="6">
    <location>
        <begin position="462"/>
        <end position="490"/>
    </location>
</feature>
<dbReference type="STRING" id="1051891.A0A0C3LL36"/>
<dbReference type="GO" id="GO:0005694">
    <property type="term" value="C:chromosome"/>
    <property type="evidence" value="ECO:0007669"/>
    <property type="project" value="UniProtKB-SubCell"/>
</dbReference>
<dbReference type="InterPro" id="IPR051294">
    <property type="entry name" value="HORMA_MeioticProgression"/>
</dbReference>
<keyword evidence="4" id="KW-0539">Nucleus</keyword>
<dbReference type="InterPro" id="IPR011011">
    <property type="entry name" value="Znf_FYVE_PHD"/>
</dbReference>
<dbReference type="GO" id="GO:0005634">
    <property type="term" value="C:nucleus"/>
    <property type="evidence" value="ECO:0007669"/>
    <property type="project" value="UniProtKB-SubCell"/>
</dbReference>
<organism evidence="8 9">
    <name type="scientific">Tulasnella calospora MUT 4182</name>
    <dbReference type="NCBI Taxonomy" id="1051891"/>
    <lineage>
        <taxon>Eukaryota</taxon>
        <taxon>Fungi</taxon>
        <taxon>Dikarya</taxon>
        <taxon>Basidiomycota</taxon>
        <taxon>Agaricomycotina</taxon>
        <taxon>Agaricomycetes</taxon>
        <taxon>Cantharellales</taxon>
        <taxon>Tulasnellaceae</taxon>
        <taxon>Tulasnella</taxon>
    </lineage>
</organism>
<evidence type="ECO:0000256" key="1">
    <source>
        <dbReference type="ARBA" id="ARBA00004123"/>
    </source>
</evidence>
<accession>A0A0C3LL36</accession>
<proteinExistence type="predicted"/>
<dbReference type="HOGENOM" id="CLU_014668_0_0_1"/>
<reference evidence="9" key="2">
    <citation type="submission" date="2015-01" db="EMBL/GenBank/DDBJ databases">
        <title>Evolutionary Origins and Diversification of the Mycorrhizal Mutualists.</title>
        <authorList>
            <consortium name="DOE Joint Genome Institute"/>
            <consortium name="Mycorrhizal Genomics Consortium"/>
            <person name="Kohler A."/>
            <person name="Kuo A."/>
            <person name="Nagy L.G."/>
            <person name="Floudas D."/>
            <person name="Copeland A."/>
            <person name="Barry K.W."/>
            <person name="Cichocki N."/>
            <person name="Veneault-Fourrey C."/>
            <person name="LaButti K."/>
            <person name="Lindquist E.A."/>
            <person name="Lipzen A."/>
            <person name="Lundell T."/>
            <person name="Morin E."/>
            <person name="Murat C."/>
            <person name="Riley R."/>
            <person name="Ohm R."/>
            <person name="Sun H."/>
            <person name="Tunlid A."/>
            <person name="Henrissat B."/>
            <person name="Grigoriev I.V."/>
            <person name="Hibbett D.S."/>
            <person name="Martin F."/>
        </authorList>
    </citation>
    <scope>NUCLEOTIDE SEQUENCE [LARGE SCALE GENOMIC DNA]</scope>
    <source>
        <strain evidence="9">MUT 4182</strain>
    </source>
</reference>